<comment type="caution">
    <text evidence="2">The sequence shown here is derived from an EMBL/GenBank/DDBJ whole genome shotgun (WGS) entry which is preliminary data.</text>
</comment>
<dbReference type="InterPro" id="IPR050194">
    <property type="entry name" value="Glycosyltransferase_grp1"/>
</dbReference>
<name>A0A645CX26_9ZZZZ</name>
<organism evidence="2">
    <name type="scientific">bioreactor metagenome</name>
    <dbReference type="NCBI Taxonomy" id="1076179"/>
    <lineage>
        <taxon>unclassified sequences</taxon>
        <taxon>metagenomes</taxon>
        <taxon>ecological metagenomes</taxon>
    </lineage>
</organism>
<dbReference type="AlphaFoldDB" id="A0A645CX26"/>
<evidence type="ECO:0000313" key="2">
    <source>
        <dbReference type="EMBL" id="MPM81461.1"/>
    </source>
</evidence>
<dbReference type="Gene3D" id="3.40.50.2000">
    <property type="entry name" value="Glycogen Phosphorylase B"/>
    <property type="match status" value="1"/>
</dbReference>
<sequence>MQITIIAPVLGPENNGTTVATMNLVRSMRSKGHKVNIVCPDEDKKGVPGYYVVPTQSLGILDGIVKANNVVIAKANKKIIKEACEGSDAVHVVVPLFLGAHCAKYITKELHIPVTGGFHCQAENFSSHILNWMNSKVFNRIIYKHYNRRLFKYCTAIHYPTAFIKNVFEEMVGPTNGYVISNGVRPEIHKMEVVRPEVQR</sequence>
<reference evidence="2" key="1">
    <citation type="submission" date="2019-08" db="EMBL/GenBank/DDBJ databases">
        <authorList>
            <person name="Kucharzyk K."/>
            <person name="Murdoch R.W."/>
            <person name="Higgins S."/>
            <person name="Loffler F."/>
        </authorList>
    </citation>
    <scope>NUCLEOTIDE SEQUENCE</scope>
</reference>
<accession>A0A645CX26</accession>
<dbReference type="PANTHER" id="PTHR45947:SF3">
    <property type="entry name" value="SULFOQUINOVOSYL TRANSFERASE SQD2"/>
    <property type="match status" value="1"/>
</dbReference>
<feature type="domain" description="Glycosyltransferase subfamily 4-like N-terminal" evidence="1">
    <location>
        <begin position="15"/>
        <end position="187"/>
    </location>
</feature>
<dbReference type="Pfam" id="PF13439">
    <property type="entry name" value="Glyco_transf_4"/>
    <property type="match status" value="1"/>
</dbReference>
<proteinExistence type="predicted"/>
<dbReference type="GO" id="GO:0016757">
    <property type="term" value="F:glycosyltransferase activity"/>
    <property type="evidence" value="ECO:0007669"/>
    <property type="project" value="TreeGrafter"/>
</dbReference>
<gene>
    <name evidence="2" type="ORF">SDC9_128514</name>
</gene>
<protein>
    <recommendedName>
        <fullName evidence="1">Glycosyltransferase subfamily 4-like N-terminal domain-containing protein</fullName>
    </recommendedName>
</protein>
<evidence type="ECO:0000259" key="1">
    <source>
        <dbReference type="Pfam" id="PF13439"/>
    </source>
</evidence>
<dbReference type="InterPro" id="IPR028098">
    <property type="entry name" value="Glyco_trans_4-like_N"/>
</dbReference>
<dbReference type="EMBL" id="VSSQ01030802">
    <property type="protein sequence ID" value="MPM81461.1"/>
    <property type="molecule type" value="Genomic_DNA"/>
</dbReference>
<dbReference type="SUPFAM" id="SSF53756">
    <property type="entry name" value="UDP-Glycosyltransferase/glycogen phosphorylase"/>
    <property type="match status" value="1"/>
</dbReference>
<dbReference type="PANTHER" id="PTHR45947">
    <property type="entry name" value="SULFOQUINOVOSYL TRANSFERASE SQD2"/>
    <property type="match status" value="1"/>
</dbReference>